<name>A0A7S1Y0Z8_9STRA</name>
<keyword evidence="1" id="KW-0732">Signal</keyword>
<dbReference type="AlphaFoldDB" id="A0A7S1Y0Z8"/>
<evidence type="ECO:0000313" key="2">
    <source>
        <dbReference type="EMBL" id="CAD9273167.1"/>
    </source>
</evidence>
<protein>
    <recommendedName>
        <fullName evidence="3">Plastid lipid-associated protein/fibrillin conserved domain-containing protein</fullName>
    </recommendedName>
</protein>
<evidence type="ECO:0000256" key="1">
    <source>
        <dbReference type="SAM" id="SignalP"/>
    </source>
</evidence>
<accession>A0A7S1Y0Z8</accession>
<proteinExistence type="predicted"/>
<evidence type="ECO:0008006" key="3">
    <source>
        <dbReference type="Google" id="ProtNLM"/>
    </source>
</evidence>
<reference evidence="2" key="1">
    <citation type="submission" date="2021-01" db="EMBL/GenBank/DDBJ databases">
        <authorList>
            <person name="Corre E."/>
            <person name="Pelletier E."/>
            <person name="Niang G."/>
            <person name="Scheremetjew M."/>
            <person name="Finn R."/>
            <person name="Kale V."/>
            <person name="Holt S."/>
            <person name="Cochrane G."/>
            <person name="Meng A."/>
            <person name="Brown T."/>
            <person name="Cohen L."/>
        </authorList>
    </citation>
    <scope>NUCLEOTIDE SEQUENCE</scope>
    <source>
        <strain evidence="2">CCMP 410</strain>
    </source>
</reference>
<feature type="chain" id="PRO_5031454097" description="Plastid lipid-associated protein/fibrillin conserved domain-containing protein" evidence="1">
    <location>
        <begin position="21"/>
        <end position="257"/>
    </location>
</feature>
<dbReference type="EMBL" id="HBGK01003900">
    <property type="protein sequence ID" value="CAD9273167.1"/>
    <property type="molecule type" value="Transcribed_RNA"/>
</dbReference>
<gene>
    <name evidence="2" type="ORF">GOCE00092_LOCUS2074</name>
</gene>
<sequence length="257" mass="28058">MSGFRQGILVAFIATTLCRAFTVMPSLGTSRHTPTSTSQLYQATAPVAPVADFEYQELKAQLEVMSDREMATRDLQSETLETLEGYVKTIVEKRPSLISLPDIGKVLPGSSWKMVFSTQDAVLGDLPEGTSVQINFYNESDFATDPVASLPGLTDTGGVLDYVLQFPKTALAGVSKLTAKSNYTVADSEEYINPGMVAFSYQDVKSDAFGVNIGLGWLGFVKGRTVYVNTAFIDGQFWIESGENPDGKTYYSVYVRQ</sequence>
<feature type="signal peptide" evidence="1">
    <location>
        <begin position="1"/>
        <end position="20"/>
    </location>
</feature>
<organism evidence="2">
    <name type="scientific">Grammatophora oceanica</name>
    <dbReference type="NCBI Taxonomy" id="210454"/>
    <lineage>
        <taxon>Eukaryota</taxon>
        <taxon>Sar</taxon>
        <taxon>Stramenopiles</taxon>
        <taxon>Ochrophyta</taxon>
        <taxon>Bacillariophyta</taxon>
        <taxon>Fragilariophyceae</taxon>
        <taxon>Fragilariophycidae</taxon>
        <taxon>Rhabdonematales</taxon>
        <taxon>Grammatophoraceae</taxon>
        <taxon>Grammatophora</taxon>
    </lineage>
</organism>